<dbReference type="AlphaFoldDB" id="A0AAP0ERE7"/>
<feature type="transmembrane region" description="Helical" evidence="1">
    <location>
        <begin position="30"/>
        <end position="50"/>
    </location>
</feature>
<accession>A0AAP0ERE7</accession>
<keyword evidence="3" id="KW-1185">Reference proteome</keyword>
<evidence type="ECO:0000256" key="1">
    <source>
        <dbReference type="SAM" id="Phobius"/>
    </source>
</evidence>
<protein>
    <submittedName>
        <fullName evidence="2">Uncharacterized protein</fullName>
    </submittedName>
</protein>
<gene>
    <name evidence="2" type="ORF">Scep_026752</name>
</gene>
<comment type="caution">
    <text evidence="2">The sequence shown here is derived from an EMBL/GenBank/DDBJ whole genome shotgun (WGS) entry which is preliminary data.</text>
</comment>
<name>A0AAP0ERE7_9MAGN</name>
<keyword evidence="1" id="KW-0472">Membrane</keyword>
<keyword evidence="1" id="KW-1133">Transmembrane helix</keyword>
<evidence type="ECO:0000313" key="2">
    <source>
        <dbReference type="EMBL" id="KAK9095283.1"/>
    </source>
</evidence>
<organism evidence="2 3">
    <name type="scientific">Stephania cephalantha</name>
    <dbReference type="NCBI Taxonomy" id="152367"/>
    <lineage>
        <taxon>Eukaryota</taxon>
        <taxon>Viridiplantae</taxon>
        <taxon>Streptophyta</taxon>
        <taxon>Embryophyta</taxon>
        <taxon>Tracheophyta</taxon>
        <taxon>Spermatophyta</taxon>
        <taxon>Magnoliopsida</taxon>
        <taxon>Ranunculales</taxon>
        <taxon>Menispermaceae</taxon>
        <taxon>Menispermoideae</taxon>
        <taxon>Cissampelideae</taxon>
        <taxon>Stephania</taxon>
    </lineage>
</organism>
<sequence length="70" mass="7356">MLTVLGACGSFAFLERIIVDSLNSISSMSSVSRLVILSFGGAMVTPLLFIPRSVCVSTSFLDVLMPGKDG</sequence>
<dbReference type="Proteomes" id="UP001419268">
    <property type="component" value="Unassembled WGS sequence"/>
</dbReference>
<proteinExistence type="predicted"/>
<dbReference type="EMBL" id="JBBNAG010000011">
    <property type="protein sequence ID" value="KAK9095283.1"/>
    <property type="molecule type" value="Genomic_DNA"/>
</dbReference>
<reference evidence="2 3" key="1">
    <citation type="submission" date="2024-01" db="EMBL/GenBank/DDBJ databases">
        <title>Genome assemblies of Stephania.</title>
        <authorList>
            <person name="Yang L."/>
        </authorList>
    </citation>
    <scope>NUCLEOTIDE SEQUENCE [LARGE SCALE GENOMIC DNA]</scope>
    <source>
        <strain evidence="2">JXDWG</strain>
        <tissue evidence="2">Leaf</tissue>
    </source>
</reference>
<evidence type="ECO:0000313" key="3">
    <source>
        <dbReference type="Proteomes" id="UP001419268"/>
    </source>
</evidence>
<keyword evidence="1" id="KW-0812">Transmembrane</keyword>